<feature type="chain" id="PRO_5035443880" evidence="1">
    <location>
        <begin position="23"/>
        <end position="172"/>
    </location>
</feature>
<dbReference type="EMBL" id="JAGPXD010000005">
    <property type="protein sequence ID" value="KAH7354247.1"/>
    <property type="molecule type" value="Genomic_DNA"/>
</dbReference>
<feature type="signal peptide" evidence="1">
    <location>
        <begin position="1"/>
        <end position="22"/>
    </location>
</feature>
<sequence>MFSSTLVKAAALVLAATSSVGARRVCYDQTELLYCYNGEWDTPQEVDPADVAYIAGYLRAYGRETRTGRLLTMKTDDAADCGEWSLYARGTALAVAKKVNMTYDSSVLFEDVANTIDGGTGAIRRNGIHRCGADGGSLGVVVNSTHPTYSLPLYVDTGAKPAGIVIKIVANL</sequence>
<comment type="caution">
    <text evidence="2">The sequence shown here is derived from an EMBL/GenBank/DDBJ whole genome shotgun (WGS) entry which is preliminary data.</text>
</comment>
<dbReference type="AlphaFoldDB" id="A0A8K0X0P5"/>
<organism evidence="2 3">
    <name type="scientific">Plectosphaerella cucumerina</name>
    <dbReference type="NCBI Taxonomy" id="40658"/>
    <lineage>
        <taxon>Eukaryota</taxon>
        <taxon>Fungi</taxon>
        <taxon>Dikarya</taxon>
        <taxon>Ascomycota</taxon>
        <taxon>Pezizomycotina</taxon>
        <taxon>Sordariomycetes</taxon>
        <taxon>Hypocreomycetidae</taxon>
        <taxon>Glomerellales</taxon>
        <taxon>Plectosphaerellaceae</taxon>
        <taxon>Plectosphaerella</taxon>
    </lineage>
</organism>
<evidence type="ECO:0000313" key="2">
    <source>
        <dbReference type="EMBL" id="KAH7354247.1"/>
    </source>
</evidence>
<proteinExistence type="predicted"/>
<keyword evidence="3" id="KW-1185">Reference proteome</keyword>
<gene>
    <name evidence="2" type="ORF">B0T11DRAFT_301271</name>
</gene>
<dbReference type="Proteomes" id="UP000813385">
    <property type="component" value="Unassembled WGS sequence"/>
</dbReference>
<protein>
    <submittedName>
        <fullName evidence="2">Uncharacterized protein</fullName>
    </submittedName>
</protein>
<name>A0A8K0X0P5_9PEZI</name>
<keyword evidence="1" id="KW-0732">Signal</keyword>
<evidence type="ECO:0000313" key="3">
    <source>
        <dbReference type="Proteomes" id="UP000813385"/>
    </source>
</evidence>
<accession>A0A8K0X0P5</accession>
<evidence type="ECO:0000256" key="1">
    <source>
        <dbReference type="SAM" id="SignalP"/>
    </source>
</evidence>
<dbReference type="OrthoDB" id="3689965at2759"/>
<reference evidence="2" key="1">
    <citation type="journal article" date="2021" name="Nat. Commun.">
        <title>Genetic determinants of endophytism in the Arabidopsis root mycobiome.</title>
        <authorList>
            <person name="Mesny F."/>
            <person name="Miyauchi S."/>
            <person name="Thiergart T."/>
            <person name="Pickel B."/>
            <person name="Atanasova L."/>
            <person name="Karlsson M."/>
            <person name="Huettel B."/>
            <person name="Barry K.W."/>
            <person name="Haridas S."/>
            <person name="Chen C."/>
            <person name="Bauer D."/>
            <person name="Andreopoulos W."/>
            <person name="Pangilinan J."/>
            <person name="LaButti K."/>
            <person name="Riley R."/>
            <person name="Lipzen A."/>
            <person name="Clum A."/>
            <person name="Drula E."/>
            <person name="Henrissat B."/>
            <person name="Kohler A."/>
            <person name="Grigoriev I.V."/>
            <person name="Martin F.M."/>
            <person name="Hacquard S."/>
        </authorList>
    </citation>
    <scope>NUCLEOTIDE SEQUENCE</scope>
    <source>
        <strain evidence="2">MPI-CAGE-AT-0016</strain>
    </source>
</reference>